<dbReference type="InterPro" id="IPR050438">
    <property type="entry name" value="LMW_PTPase"/>
</dbReference>
<comment type="similarity">
    <text evidence="1">Belongs to the low molecular weight phosphotyrosine protein phosphatase family.</text>
</comment>
<gene>
    <name evidence="6" type="ORF">MHPYR_280017</name>
</gene>
<evidence type="ECO:0000259" key="5">
    <source>
        <dbReference type="SMART" id="SM00226"/>
    </source>
</evidence>
<dbReference type="Pfam" id="PF01451">
    <property type="entry name" value="LMWPc"/>
    <property type="match status" value="1"/>
</dbReference>
<keyword evidence="2" id="KW-0378">Hydrolase</keyword>
<dbReference type="PRINTS" id="PR00719">
    <property type="entry name" value="LMWPTPASE"/>
</dbReference>
<organism evidence="6">
    <name type="scientific">uncultured Mycobacterium sp</name>
    <dbReference type="NCBI Taxonomy" id="171292"/>
    <lineage>
        <taxon>Bacteria</taxon>
        <taxon>Bacillati</taxon>
        <taxon>Actinomycetota</taxon>
        <taxon>Actinomycetes</taxon>
        <taxon>Mycobacteriales</taxon>
        <taxon>Mycobacteriaceae</taxon>
        <taxon>Mycobacterium</taxon>
        <taxon>environmental samples</taxon>
    </lineage>
</organism>
<dbReference type="AlphaFoldDB" id="A0A1Y5PEV0"/>
<name>A0A1Y5PEV0_9MYCO</name>
<evidence type="ECO:0000256" key="1">
    <source>
        <dbReference type="ARBA" id="ARBA00011063"/>
    </source>
</evidence>
<proteinExistence type="inferred from homology"/>
<dbReference type="EMBL" id="FLQS01000021">
    <property type="protein sequence ID" value="SBS75849.1"/>
    <property type="molecule type" value="Genomic_DNA"/>
</dbReference>
<evidence type="ECO:0000256" key="3">
    <source>
        <dbReference type="ARBA" id="ARBA00022912"/>
    </source>
</evidence>
<feature type="active site" description="Nucleophile" evidence="4">
    <location>
        <position position="59"/>
    </location>
</feature>
<dbReference type="SMART" id="SM00226">
    <property type="entry name" value="LMWPc"/>
    <property type="match status" value="1"/>
</dbReference>
<keyword evidence="3" id="KW-0904">Protein phosphatase</keyword>
<dbReference type="PANTHER" id="PTHR11717">
    <property type="entry name" value="LOW MOLECULAR WEIGHT PROTEIN TYROSINE PHOSPHATASE"/>
    <property type="match status" value="1"/>
</dbReference>
<dbReference type="InterPro" id="IPR036196">
    <property type="entry name" value="Ptyr_pPase_sf"/>
</dbReference>
<evidence type="ECO:0000256" key="4">
    <source>
        <dbReference type="PIRSR" id="PIRSR617867-1"/>
    </source>
</evidence>
<reference evidence="6" key="1">
    <citation type="submission" date="2016-03" db="EMBL/GenBank/DDBJ databases">
        <authorList>
            <person name="Ploux O."/>
        </authorList>
    </citation>
    <scope>NUCLEOTIDE SEQUENCE</scope>
    <source>
        <strain evidence="6">UC10</strain>
    </source>
</reference>
<dbReference type="SUPFAM" id="SSF52788">
    <property type="entry name" value="Phosphotyrosine protein phosphatases I"/>
    <property type="match status" value="1"/>
</dbReference>
<evidence type="ECO:0000256" key="2">
    <source>
        <dbReference type="ARBA" id="ARBA00022801"/>
    </source>
</evidence>
<sequence>MASATDALVAQGKAAESRDGKLPVDGVFSMRWRRSPCWLGVPRLEIHTWELALHLLFVCTGNICRSPTAERLADTFAAGLGIPDFKTSSAGTRAVINHPIHTDAAVVLEKLGGSAADFSARQLTPRIASDADLVLTMTRAHRNAVLERAPRQLHRTFTLLEAAHLVAQFDPQNLADLAALRGHVPAREVLDISDPIGQQSQVFVAVGSQIADLLPPVLELCRRSSV</sequence>
<dbReference type="InterPro" id="IPR023485">
    <property type="entry name" value="Ptyr_pPase"/>
</dbReference>
<dbReference type="Gene3D" id="3.40.50.2300">
    <property type="match status" value="1"/>
</dbReference>
<accession>A0A1Y5PEV0</accession>
<feature type="active site" evidence="4">
    <location>
        <position position="65"/>
    </location>
</feature>
<protein>
    <submittedName>
        <fullName evidence="6">Protein tyrosine phosphatase (Modular protein)</fullName>
    </submittedName>
</protein>
<dbReference type="GO" id="GO:0004725">
    <property type="term" value="F:protein tyrosine phosphatase activity"/>
    <property type="evidence" value="ECO:0007669"/>
    <property type="project" value="InterPro"/>
</dbReference>
<dbReference type="InterPro" id="IPR017867">
    <property type="entry name" value="Tyr_phospatase_low_mol_wt"/>
</dbReference>
<evidence type="ECO:0000313" key="6">
    <source>
        <dbReference type="EMBL" id="SBS75849.1"/>
    </source>
</evidence>
<dbReference type="PANTHER" id="PTHR11717:SF31">
    <property type="entry name" value="LOW MOLECULAR WEIGHT PROTEIN-TYROSINE-PHOSPHATASE ETP-RELATED"/>
    <property type="match status" value="1"/>
</dbReference>
<feature type="domain" description="Phosphotyrosine protein phosphatase I" evidence="5">
    <location>
        <begin position="53"/>
        <end position="220"/>
    </location>
</feature>